<comment type="subcellular location">
    <subcellularLocation>
        <location evidence="1">Mitochondrion inner membrane</location>
        <topology evidence="1">Multi-pass membrane protein</topology>
    </subcellularLocation>
</comment>
<dbReference type="PANTHER" id="PTHR31068:SF0">
    <property type="entry name" value="MITOCHONDRIAL DISTRIBUTION AND MORPHOLOGY PROTEIN 31"/>
    <property type="match status" value="1"/>
</dbReference>
<dbReference type="Pfam" id="PF08118">
    <property type="entry name" value="MDM31_MDM32"/>
    <property type="match status" value="1"/>
</dbReference>
<comment type="function">
    <text evidence="9">Involved in the organization of the mitochondrial membranes and the global structure of the mitochondria. Also required for mitochondrial distribution and mobility as well as for the maintenance of mitochondrial DNA nucleoids structures.</text>
</comment>
<evidence type="ECO:0000256" key="10">
    <source>
        <dbReference type="SAM" id="Phobius"/>
    </source>
</evidence>
<evidence type="ECO:0000313" key="12">
    <source>
        <dbReference type="Proteomes" id="UP000510647"/>
    </source>
</evidence>
<gene>
    <name evidence="11" type="ORF">HG537_0C06220</name>
</gene>
<evidence type="ECO:0000313" key="11">
    <source>
        <dbReference type="EMBL" id="QLQ79973.1"/>
    </source>
</evidence>
<keyword evidence="7" id="KW-0496">Mitochondrion</keyword>
<keyword evidence="4" id="KW-0999">Mitochondrion inner membrane</keyword>
<evidence type="ECO:0000256" key="7">
    <source>
        <dbReference type="ARBA" id="ARBA00023128"/>
    </source>
</evidence>
<feature type="transmembrane region" description="Helical" evidence="10">
    <location>
        <begin position="158"/>
        <end position="184"/>
    </location>
</feature>
<evidence type="ECO:0000256" key="2">
    <source>
        <dbReference type="ARBA" id="ARBA00005687"/>
    </source>
</evidence>
<evidence type="ECO:0000256" key="6">
    <source>
        <dbReference type="ARBA" id="ARBA00022989"/>
    </source>
</evidence>
<reference evidence="11 12" key="1">
    <citation type="submission" date="2020-06" db="EMBL/GenBank/DDBJ databases">
        <title>The yeast mating-type switching endonuclease HO is a domesticated member of an unorthodox homing genetic element family.</title>
        <authorList>
            <person name="Coughlan A.Y."/>
            <person name="Lombardi L."/>
            <person name="Braun-Galleani S."/>
            <person name="Martos A.R."/>
            <person name="Galeote V."/>
            <person name="Bigey F."/>
            <person name="Dequin S."/>
            <person name="Byrne K.P."/>
            <person name="Wolfe K.H."/>
        </authorList>
    </citation>
    <scope>NUCLEOTIDE SEQUENCE [LARGE SCALE GENOMIC DNA]</scope>
    <source>
        <strain evidence="11 12">CBS2947</strain>
    </source>
</reference>
<dbReference type="GO" id="GO:0000001">
    <property type="term" value="P:mitochondrion inheritance"/>
    <property type="evidence" value="ECO:0007669"/>
    <property type="project" value="InterPro"/>
</dbReference>
<keyword evidence="6 10" id="KW-1133">Transmembrane helix</keyword>
<keyword evidence="8 10" id="KW-0472">Membrane</keyword>
<keyword evidence="5" id="KW-0809">Transit peptide</keyword>
<evidence type="ECO:0000256" key="3">
    <source>
        <dbReference type="ARBA" id="ARBA00022692"/>
    </source>
</evidence>
<comment type="similarity">
    <text evidence="2">Belongs to the MDM31/MDM32 family.</text>
</comment>
<keyword evidence="12" id="KW-1185">Reference proteome</keyword>
<dbReference type="EMBL" id="CP059269">
    <property type="protein sequence ID" value="QLQ79973.1"/>
    <property type="molecule type" value="Genomic_DNA"/>
</dbReference>
<dbReference type="Proteomes" id="UP000510647">
    <property type="component" value="Chromosome 3"/>
</dbReference>
<dbReference type="InterPro" id="IPR012571">
    <property type="entry name" value="Mdm31/Mdm32"/>
</dbReference>
<evidence type="ECO:0008006" key="13">
    <source>
        <dbReference type="Google" id="ProtNLM"/>
    </source>
</evidence>
<dbReference type="AlphaFoldDB" id="A0A7H9HRR2"/>
<dbReference type="GO" id="GO:0007005">
    <property type="term" value="P:mitochondrion organization"/>
    <property type="evidence" value="ECO:0007669"/>
    <property type="project" value="InterPro"/>
</dbReference>
<evidence type="ECO:0000256" key="8">
    <source>
        <dbReference type="ARBA" id="ARBA00023136"/>
    </source>
</evidence>
<evidence type="ECO:0000256" key="5">
    <source>
        <dbReference type="ARBA" id="ARBA00022946"/>
    </source>
</evidence>
<name>A0A7H9HRR2_9SACH</name>
<accession>A0A7H9HRR2</accession>
<evidence type="ECO:0000256" key="1">
    <source>
        <dbReference type="ARBA" id="ARBA00004448"/>
    </source>
</evidence>
<proteinExistence type="inferred from homology"/>
<organism evidence="11 12">
    <name type="scientific">Torulaspora globosa</name>
    <dbReference type="NCBI Taxonomy" id="48254"/>
    <lineage>
        <taxon>Eukaryota</taxon>
        <taxon>Fungi</taxon>
        <taxon>Dikarya</taxon>
        <taxon>Ascomycota</taxon>
        <taxon>Saccharomycotina</taxon>
        <taxon>Saccharomycetes</taxon>
        <taxon>Saccharomycetales</taxon>
        <taxon>Saccharomycetaceae</taxon>
        <taxon>Torulaspora</taxon>
    </lineage>
</organism>
<evidence type="ECO:0000256" key="4">
    <source>
        <dbReference type="ARBA" id="ARBA00022792"/>
    </source>
</evidence>
<dbReference type="PANTHER" id="PTHR31068">
    <property type="entry name" value="MITOCHONDRIAL DISTRIBUTION AND MORPHOLOGY PROTEIN 31"/>
    <property type="match status" value="1"/>
</dbReference>
<evidence type="ECO:0000256" key="9">
    <source>
        <dbReference type="ARBA" id="ARBA00025191"/>
    </source>
</evidence>
<keyword evidence="3 10" id="KW-0812">Transmembrane</keyword>
<protein>
    <recommendedName>
        <fullName evidence="13">Mitochondrial distribution and morphology protein family 31/32</fullName>
    </recommendedName>
</protein>
<sequence length="622" mass="70164">MKVGLAVVYRIVKRERGVVRLVGGLGSSSLSRRSVFGLDGIRYASLRSSDGERKDKTAACQRLVIRLMGGLGSSSLPRRRIVYGVGSGIRWYASLRSSDGENNQTAASQQSGSGFKFITERDRLLAQTTGILDRLKINIRWILTKSNRPFNTDDIGAFISWVLVSNVLLIILGTTTFASLVIYLMNTVLAQEYVAAKVGNFITKNSALSVVFESAIVPDWSSGKICFNKVFVSRRPKVSHSFTKGSQREALQRTQLALSDRLLVSREDFDDGNYTQYDLTIDQLEISLSLTKWLNGKGILDEVAINGLRGVVDRTHVVWKPNDDPRNYRNVHQPGDFEISNFSMNDVLFTLYQPNGFRPFQVSIFNCKLPQLRKHWLFYDILNADCMSGTYDNSMFTFHKKYNVENTPFSSSDASPWKRVTRLRVDNLAIDHLNAGMEGPFGWITEGQVDMVGDALLPDKEADASQLTEIIAEIGDRLFKEAQRHDLLPFPQRPQASEIDPDKYFIMDFSLKLHNVKAEVPLFNSELGYINNALIRPIVGYINSTRTYIPIRCRVVKSISDFEGSWTIYDCLLMRDLSAEVYDAFADYVADDRKRSVRLARVGFWSLQIILQVILMSLGAIA</sequence>
<dbReference type="GO" id="GO:0005743">
    <property type="term" value="C:mitochondrial inner membrane"/>
    <property type="evidence" value="ECO:0007669"/>
    <property type="project" value="UniProtKB-SubCell"/>
</dbReference>
<dbReference type="OrthoDB" id="17678at2759"/>